<evidence type="ECO:0000313" key="1">
    <source>
        <dbReference type="EMBL" id="GFT77519.1"/>
    </source>
</evidence>
<protein>
    <submittedName>
        <fullName evidence="1">Conjugal transfer relaxase TraA</fullName>
    </submittedName>
</protein>
<comment type="caution">
    <text evidence="1">The sequence shown here is derived from an EMBL/GenBank/DDBJ whole genome shotgun (WGS) entry which is preliminary data.</text>
</comment>
<gene>
    <name evidence="1" type="primary">REISMN_05940</name>
    <name evidence="1" type="ORF">NPIL_19801</name>
</gene>
<keyword evidence="2" id="KW-1185">Reference proteome</keyword>
<proteinExistence type="predicted"/>
<dbReference type="Proteomes" id="UP000887013">
    <property type="component" value="Unassembled WGS sequence"/>
</dbReference>
<dbReference type="Pfam" id="PF13604">
    <property type="entry name" value="AAA_30"/>
    <property type="match status" value="1"/>
</dbReference>
<dbReference type="AlphaFoldDB" id="A0A8X6U3C6"/>
<dbReference type="EMBL" id="BMAW01071313">
    <property type="protein sequence ID" value="GFT77519.1"/>
    <property type="molecule type" value="Genomic_DNA"/>
</dbReference>
<organism evidence="1 2">
    <name type="scientific">Nephila pilipes</name>
    <name type="common">Giant wood spider</name>
    <name type="synonym">Nephila maculata</name>
    <dbReference type="NCBI Taxonomy" id="299642"/>
    <lineage>
        <taxon>Eukaryota</taxon>
        <taxon>Metazoa</taxon>
        <taxon>Ecdysozoa</taxon>
        <taxon>Arthropoda</taxon>
        <taxon>Chelicerata</taxon>
        <taxon>Arachnida</taxon>
        <taxon>Araneae</taxon>
        <taxon>Araneomorphae</taxon>
        <taxon>Entelegynae</taxon>
        <taxon>Araneoidea</taxon>
        <taxon>Nephilidae</taxon>
        <taxon>Nephila</taxon>
    </lineage>
</organism>
<accession>A0A8X6U3C6</accession>
<reference evidence="1" key="1">
    <citation type="submission" date="2020-08" db="EMBL/GenBank/DDBJ databases">
        <title>Multicomponent nature underlies the extraordinary mechanical properties of spider dragline silk.</title>
        <authorList>
            <person name="Kono N."/>
            <person name="Nakamura H."/>
            <person name="Mori M."/>
            <person name="Yoshida Y."/>
            <person name="Ohtoshi R."/>
            <person name="Malay A.D."/>
            <person name="Moran D.A.P."/>
            <person name="Tomita M."/>
            <person name="Numata K."/>
            <person name="Arakawa K."/>
        </authorList>
    </citation>
    <scope>NUCLEOTIDE SEQUENCE</scope>
</reference>
<evidence type="ECO:0000313" key="2">
    <source>
        <dbReference type="Proteomes" id="UP000887013"/>
    </source>
</evidence>
<dbReference type="Gene3D" id="3.40.50.300">
    <property type="entry name" value="P-loop containing nucleotide triphosphate hydrolases"/>
    <property type="match status" value="1"/>
</dbReference>
<name>A0A8X6U3C6_NEPPI</name>
<sequence>MILHLGSYDLKDSLEEYYDQNVGAYYETINIGHHNYYMGRAAAEQAVKKILDATEKSGLIRQVLDSDRLIKLYNQDGKETKYYTTKDVKEEELRLLRIAAGKVNNQISTHKAVSELKSKEHQECDTVRGFLFKVYNGRVKLSPGSVLVVDEAGMVGNSDYLELLKIEMSNNPNLSLAGEERQLLPQLREVGCLKYLQVNFGFYELSDKNVQQLQIINLTKLSTAENINIAIQIYREKGLDFCILYSHKTCKAAIEKKIQNDLTINHE</sequence>
<dbReference type="InterPro" id="IPR027417">
    <property type="entry name" value="P-loop_NTPase"/>
</dbReference>